<dbReference type="AlphaFoldDB" id="A0A1V4GZG7"/>
<gene>
    <name evidence="2" type="ORF">B5J94_04575</name>
</gene>
<evidence type="ECO:0000313" key="2">
    <source>
        <dbReference type="EMBL" id="OPH38044.1"/>
    </source>
</evidence>
<name>A0A1V4GZG7_MORLA</name>
<dbReference type="EMBL" id="MXAN01000024">
    <property type="protein sequence ID" value="OPH38044.1"/>
    <property type="molecule type" value="Genomic_DNA"/>
</dbReference>
<organism evidence="2 3">
    <name type="scientific">Moraxella lacunata</name>
    <dbReference type="NCBI Taxonomy" id="477"/>
    <lineage>
        <taxon>Bacteria</taxon>
        <taxon>Pseudomonadati</taxon>
        <taxon>Pseudomonadota</taxon>
        <taxon>Gammaproteobacteria</taxon>
        <taxon>Moraxellales</taxon>
        <taxon>Moraxellaceae</taxon>
        <taxon>Moraxella</taxon>
    </lineage>
</organism>
<evidence type="ECO:0000256" key="1">
    <source>
        <dbReference type="SAM" id="Coils"/>
    </source>
</evidence>
<proteinExistence type="predicted"/>
<accession>A0A1V4GZG7</accession>
<keyword evidence="1" id="KW-0175">Coiled coil</keyword>
<protein>
    <submittedName>
        <fullName evidence="2">Uncharacterized protein</fullName>
    </submittedName>
</protein>
<dbReference type="RefSeq" id="WP_062499902.1">
    <property type="nucleotide sequence ID" value="NZ_MXAN01000024.1"/>
</dbReference>
<reference evidence="3" key="1">
    <citation type="submission" date="2017-03" db="EMBL/GenBank/DDBJ databases">
        <title>Draft genome sequence of Moraxella equi CCUG 4950T type strain.</title>
        <authorList>
            <person name="Salva-Serra F."/>
            <person name="Engstrom-Jakobsson H."/>
            <person name="Thorell K."/>
            <person name="Jaen-Luchoro D."/>
            <person name="Gonzales-Siles L."/>
            <person name="Karlsson R."/>
            <person name="Yazdan S."/>
            <person name="Boulund F."/>
            <person name="Johnning A."/>
            <person name="Engstrand L."/>
            <person name="Kristiansson E."/>
            <person name="Moore E."/>
        </authorList>
    </citation>
    <scope>NUCLEOTIDE SEQUENCE [LARGE SCALE GENOMIC DNA]</scope>
    <source>
        <strain evidence="3">CCUG 4441</strain>
    </source>
</reference>
<evidence type="ECO:0000313" key="3">
    <source>
        <dbReference type="Proteomes" id="UP000191025"/>
    </source>
</evidence>
<comment type="caution">
    <text evidence="2">The sequence shown here is derived from an EMBL/GenBank/DDBJ whole genome shotgun (WGS) entry which is preliminary data.</text>
</comment>
<feature type="coiled-coil region" evidence="1">
    <location>
        <begin position="16"/>
        <end position="78"/>
    </location>
</feature>
<sequence>MYWTNLHYIQNPTLRIAEQKNMLMAQVENAKQAQKERHHSELMSFQNAKLMLEERLGLRKLEDERQRHQDNMQMQQQQIANQLQVANIQANNQIELQRMQSNSQMQLSMFAHFSAISQQTNQAIFTAMQTMLNDVISENQHQREMEKQVFLSRIELIKVKLQNKHEQEMRTLNHNLLLVEKKLDSQLKREEVDFDKYSTVFYKLLENVLEISESKQTLDEATLNRWEDDVFYQMYGERLTQ</sequence>
<dbReference type="Proteomes" id="UP000191025">
    <property type="component" value="Unassembled WGS sequence"/>
</dbReference>